<dbReference type="Pfam" id="PF11894">
    <property type="entry name" value="Nup192"/>
    <property type="match status" value="1"/>
</dbReference>
<dbReference type="InterPro" id="IPR021827">
    <property type="entry name" value="Nup186/Nup192/Nup205"/>
</dbReference>
<comment type="caution">
    <text evidence="1">The sequence shown here is derived from an EMBL/GenBank/DDBJ whole genome shotgun (WGS) entry which is preliminary data.</text>
</comment>
<dbReference type="GO" id="GO:0005643">
    <property type="term" value="C:nuclear pore"/>
    <property type="evidence" value="ECO:0007669"/>
    <property type="project" value="InterPro"/>
</dbReference>
<evidence type="ECO:0000313" key="1">
    <source>
        <dbReference type="EMBL" id="GJF00958.1"/>
    </source>
</evidence>
<dbReference type="EMBL" id="BPQB01000263">
    <property type="protein sequence ID" value="GJF00958.1"/>
    <property type="molecule type" value="Genomic_DNA"/>
</dbReference>
<keyword evidence="2" id="KW-1185">Reference proteome</keyword>
<organism evidence="1 2">
    <name type="scientific">Phanerochaete sordida</name>
    <dbReference type="NCBI Taxonomy" id="48140"/>
    <lineage>
        <taxon>Eukaryota</taxon>
        <taxon>Fungi</taxon>
        <taxon>Dikarya</taxon>
        <taxon>Basidiomycota</taxon>
        <taxon>Agaricomycotina</taxon>
        <taxon>Agaricomycetes</taxon>
        <taxon>Polyporales</taxon>
        <taxon>Phanerochaetaceae</taxon>
        <taxon>Phanerochaete</taxon>
    </lineage>
</organism>
<protein>
    <submittedName>
        <fullName evidence="1">Uncharacterized protein</fullName>
    </submittedName>
</protein>
<proteinExistence type="predicted"/>
<dbReference type="AlphaFoldDB" id="A0A9P3GSV7"/>
<reference evidence="1 2" key="1">
    <citation type="submission" date="2021-08" db="EMBL/GenBank/DDBJ databases">
        <title>Draft Genome Sequence of Phanerochaete sordida strain YK-624.</title>
        <authorList>
            <person name="Mori T."/>
            <person name="Dohra H."/>
            <person name="Suzuki T."/>
            <person name="Kawagishi H."/>
            <person name="Hirai H."/>
        </authorList>
    </citation>
    <scope>NUCLEOTIDE SEQUENCE [LARGE SCALE GENOMIC DNA]</scope>
    <source>
        <strain evidence="1 2">YK-624</strain>
    </source>
</reference>
<dbReference type="Proteomes" id="UP000703269">
    <property type="component" value="Unassembled WGS sequence"/>
</dbReference>
<evidence type="ECO:0000313" key="2">
    <source>
        <dbReference type="Proteomes" id="UP000703269"/>
    </source>
</evidence>
<gene>
    <name evidence="1" type="ORF">PsYK624_172620</name>
</gene>
<name>A0A9P3GSV7_9APHY</name>
<dbReference type="OrthoDB" id="2019644at2759"/>
<sequence length="168" mass="19438">MASTSRFRAIWLSNINIPDSQDDHQQFFQTLLSRRGYLVHLYDVGPRNPQERRTVEAGRVLLNGRSIAVNSDFARQVVFISQELNVSERYVVGLLQETIAGNPNVFQERLIEATILEFHLRRRHLAYCLRYIFEAAEVAQAPSSPELFQQKEQFTKKNLLEASKNCKN</sequence>
<accession>A0A9P3GSV7</accession>